<reference evidence="2" key="1">
    <citation type="submission" date="2016-11" db="EMBL/GenBank/DDBJ databases">
        <authorList>
            <person name="Varghese N."/>
            <person name="Submissions S."/>
        </authorList>
    </citation>
    <scope>NUCLEOTIDE SEQUENCE [LARGE SCALE GENOMIC DNA]</scope>
    <source>
        <strain evidence="2">CGMCC 1.8995</strain>
    </source>
</reference>
<organism evidence="1 2">
    <name type="scientific">Marisediminitalea aggregata</name>
    <dbReference type="NCBI Taxonomy" id="634436"/>
    <lineage>
        <taxon>Bacteria</taxon>
        <taxon>Pseudomonadati</taxon>
        <taxon>Pseudomonadota</taxon>
        <taxon>Gammaproteobacteria</taxon>
        <taxon>Alteromonadales</taxon>
        <taxon>Alteromonadaceae</taxon>
        <taxon>Marisediminitalea</taxon>
    </lineage>
</organism>
<dbReference type="Proteomes" id="UP000184520">
    <property type="component" value="Unassembled WGS sequence"/>
</dbReference>
<dbReference type="AlphaFoldDB" id="A0A1M5N4P0"/>
<keyword evidence="2" id="KW-1185">Reference proteome</keyword>
<dbReference type="RefSeq" id="WP_073324017.1">
    <property type="nucleotide sequence ID" value="NZ_FQWD01000005.1"/>
</dbReference>
<accession>A0A1M5N4P0</accession>
<evidence type="ECO:0000313" key="2">
    <source>
        <dbReference type="Proteomes" id="UP000184520"/>
    </source>
</evidence>
<sequence length="144" mass="16853">MQPVKLERRLWIKRRGKKPIFIVAHDLLIVDANALTNRLLLKMPLPDLMNEHISKPHDGIYLFPFSVHWLILDNPIFASCRPKETVEDFLKTLRPEEYLLCEQDSFQNKATYCPTGQLPDIELFIEEKKENNLTVIRPAFSKPV</sequence>
<evidence type="ECO:0000313" key="1">
    <source>
        <dbReference type="EMBL" id="SHG84417.1"/>
    </source>
</evidence>
<name>A0A1M5N4P0_9ALTE</name>
<dbReference type="EMBL" id="FQWD01000005">
    <property type="protein sequence ID" value="SHG84417.1"/>
    <property type="molecule type" value="Genomic_DNA"/>
</dbReference>
<protein>
    <submittedName>
        <fullName evidence="1">Uncharacterized protein</fullName>
    </submittedName>
</protein>
<proteinExistence type="predicted"/>
<gene>
    <name evidence="1" type="ORF">SAMN05216361_3073</name>
</gene>